<keyword evidence="3" id="KW-1185">Reference proteome</keyword>
<evidence type="ECO:0000313" key="3">
    <source>
        <dbReference type="Proteomes" id="UP000321571"/>
    </source>
</evidence>
<evidence type="ECO:0000256" key="1">
    <source>
        <dbReference type="SAM" id="SignalP"/>
    </source>
</evidence>
<dbReference type="AlphaFoldDB" id="A0A5C8NLR5"/>
<comment type="caution">
    <text evidence="2">The sequence shown here is derived from an EMBL/GenBank/DDBJ whole genome shotgun (WGS) entry which is preliminary data.</text>
</comment>
<organism evidence="2 3">
    <name type="scientific">Aeromicrobium terrae</name>
    <dbReference type="NCBI Taxonomy" id="2498846"/>
    <lineage>
        <taxon>Bacteria</taxon>
        <taxon>Bacillati</taxon>
        <taxon>Actinomycetota</taxon>
        <taxon>Actinomycetes</taxon>
        <taxon>Propionibacteriales</taxon>
        <taxon>Nocardioidaceae</taxon>
        <taxon>Aeromicrobium</taxon>
    </lineage>
</organism>
<protein>
    <recommendedName>
        <fullName evidence="4">Lipoprotein LpqN</fullName>
    </recommendedName>
</protein>
<feature type="signal peptide" evidence="1">
    <location>
        <begin position="1"/>
        <end position="22"/>
    </location>
</feature>
<proteinExistence type="predicted"/>
<dbReference type="Proteomes" id="UP000321571">
    <property type="component" value="Unassembled WGS sequence"/>
</dbReference>
<name>A0A5C8NLR5_9ACTN</name>
<accession>A0A5C8NLR5</accession>
<dbReference type="EMBL" id="VDUX01000002">
    <property type="protein sequence ID" value="TXL62007.1"/>
    <property type="molecule type" value="Genomic_DNA"/>
</dbReference>
<dbReference type="OrthoDB" id="5151893at2"/>
<evidence type="ECO:0000313" key="2">
    <source>
        <dbReference type="EMBL" id="TXL62007.1"/>
    </source>
</evidence>
<keyword evidence="1" id="KW-0732">Signal</keyword>
<dbReference type="RefSeq" id="WP_147684269.1">
    <property type="nucleotide sequence ID" value="NZ_VDUX01000002.1"/>
</dbReference>
<feature type="chain" id="PRO_5022810965" description="Lipoprotein LpqN" evidence="1">
    <location>
        <begin position="23"/>
        <end position="194"/>
    </location>
</feature>
<reference evidence="2 3" key="1">
    <citation type="submission" date="2019-06" db="EMBL/GenBank/DDBJ databases">
        <title>Aeromicrobium sp. nov., isolated from a maize field.</title>
        <authorList>
            <person name="Lin S.-Y."/>
            <person name="Tsai C.-F."/>
            <person name="Young C.-C."/>
        </authorList>
    </citation>
    <scope>NUCLEOTIDE SEQUENCE [LARGE SCALE GENOMIC DNA]</scope>
    <source>
        <strain evidence="2 3">CC-CFT486</strain>
    </source>
</reference>
<sequence length="194" mass="20150">MLRIPVTIAVLALLLASCGSDGGDVPSDQPVKPLSATPSGWDTTDLDAVTVATPPEWTKLETQQLSKTLESTTWRSAALPDGTSASGAEVRVISTPQQSAKRAARALAIDATAQLQGGSIEPVKVTWPDAKSAYFLSYTAKTGKPGEEKSFATRTLVLDLEDGRQVQVTALSGDPATTKVPAQVLGTVTVTTGS</sequence>
<evidence type="ECO:0008006" key="4">
    <source>
        <dbReference type="Google" id="ProtNLM"/>
    </source>
</evidence>
<dbReference type="PROSITE" id="PS51257">
    <property type="entry name" value="PROKAR_LIPOPROTEIN"/>
    <property type="match status" value="1"/>
</dbReference>
<gene>
    <name evidence="2" type="ORF">FHP06_04650</name>
</gene>